<reference evidence="1" key="1">
    <citation type="submission" date="2019-08" db="EMBL/GenBank/DDBJ databases">
        <title>The genome of the North American firefly Photinus pyralis.</title>
        <authorList>
            <consortium name="Photinus pyralis genome working group"/>
            <person name="Fallon T.R."/>
            <person name="Sander Lower S.E."/>
            <person name="Weng J.-K."/>
        </authorList>
    </citation>
    <scope>NUCLEOTIDE SEQUENCE</scope>
    <source>
        <strain evidence="1">TRF0915ILg1</strain>
        <tissue evidence="1">Whole body</tissue>
    </source>
</reference>
<proteinExistence type="predicted"/>
<sequence>MPVTCKTTTTQEWDSTNTSKAIEAVTTQSLRNAAKEFEQKKFRLAYLMKKVREDSIDKVALATNYKQSATSPAEMKTSLMEFILK</sequence>
<protein>
    <submittedName>
        <fullName evidence="1">Uncharacterized protein</fullName>
    </submittedName>
</protein>
<evidence type="ECO:0000313" key="2">
    <source>
        <dbReference type="Proteomes" id="UP000801492"/>
    </source>
</evidence>
<gene>
    <name evidence="1" type="ORF">ILUMI_21624</name>
</gene>
<organism evidence="1 2">
    <name type="scientific">Ignelater luminosus</name>
    <name type="common">Cucubano</name>
    <name type="synonym">Pyrophorus luminosus</name>
    <dbReference type="NCBI Taxonomy" id="2038154"/>
    <lineage>
        <taxon>Eukaryota</taxon>
        <taxon>Metazoa</taxon>
        <taxon>Ecdysozoa</taxon>
        <taxon>Arthropoda</taxon>
        <taxon>Hexapoda</taxon>
        <taxon>Insecta</taxon>
        <taxon>Pterygota</taxon>
        <taxon>Neoptera</taxon>
        <taxon>Endopterygota</taxon>
        <taxon>Coleoptera</taxon>
        <taxon>Polyphaga</taxon>
        <taxon>Elateriformia</taxon>
        <taxon>Elateroidea</taxon>
        <taxon>Elateridae</taxon>
        <taxon>Agrypninae</taxon>
        <taxon>Pyrophorini</taxon>
        <taxon>Ignelater</taxon>
    </lineage>
</organism>
<name>A0A8K0G191_IGNLU</name>
<accession>A0A8K0G191</accession>
<dbReference type="EMBL" id="VTPC01090158">
    <property type="protein sequence ID" value="KAF2884547.1"/>
    <property type="molecule type" value="Genomic_DNA"/>
</dbReference>
<evidence type="ECO:0000313" key="1">
    <source>
        <dbReference type="EMBL" id="KAF2884547.1"/>
    </source>
</evidence>
<dbReference type="AlphaFoldDB" id="A0A8K0G191"/>
<keyword evidence="2" id="KW-1185">Reference proteome</keyword>
<comment type="caution">
    <text evidence="1">The sequence shown here is derived from an EMBL/GenBank/DDBJ whole genome shotgun (WGS) entry which is preliminary data.</text>
</comment>
<dbReference type="Proteomes" id="UP000801492">
    <property type="component" value="Unassembled WGS sequence"/>
</dbReference>